<keyword evidence="8 12" id="KW-1133">Transmembrane helix</keyword>
<evidence type="ECO:0000256" key="9">
    <source>
        <dbReference type="ARBA" id="ARBA00023012"/>
    </source>
</evidence>
<evidence type="ECO:0000259" key="13">
    <source>
        <dbReference type="PROSITE" id="PS50109"/>
    </source>
</evidence>
<comment type="subcellular location">
    <subcellularLocation>
        <location evidence="2">Membrane</location>
        <topology evidence="2">Multi-pass membrane protein</topology>
    </subcellularLocation>
</comment>
<dbReference type="EC" id="2.7.13.3" evidence="3"/>
<dbReference type="InterPro" id="IPR036890">
    <property type="entry name" value="HATPase_C_sf"/>
</dbReference>
<protein>
    <recommendedName>
        <fullName evidence="3">histidine kinase</fullName>
        <ecNumber evidence="3">2.7.13.3</ecNumber>
    </recommendedName>
</protein>
<evidence type="ECO:0000256" key="8">
    <source>
        <dbReference type="ARBA" id="ARBA00022989"/>
    </source>
</evidence>
<feature type="transmembrane region" description="Helical" evidence="12">
    <location>
        <begin position="12"/>
        <end position="36"/>
    </location>
</feature>
<evidence type="ECO:0000256" key="11">
    <source>
        <dbReference type="SAM" id="MobiDB-lite"/>
    </source>
</evidence>
<evidence type="ECO:0000256" key="3">
    <source>
        <dbReference type="ARBA" id="ARBA00012438"/>
    </source>
</evidence>
<dbReference type="PROSITE" id="PS50885">
    <property type="entry name" value="HAMP"/>
    <property type="match status" value="1"/>
</dbReference>
<comment type="catalytic activity">
    <reaction evidence="1">
        <text>ATP + protein L-histidine = ADP + protein N-phospho-L-histidine.</text>
        <dbReference type="EC" id="2.7.13.3"/>
    </reaction>
</comment>
<evidence type="ECO:0000256" key="1">
    <source>
        <dbReference type="ARBA" id="ARBA00000085"/>
    </source>
</evidence>
<reference evidence="15" key="3">
    <citation type="journal article" date="2021" name="Syst. Appl. Microbiol.">
        <title>Roseomonas hellenica sp. nov., isolated from roots of wild-growing Alkanna tinctoria.</title>
        <authorList>
            <person name="Rat A."/>
            <person name="Naranjo H.D."/>
            <person name="Lebbe L."/>
            <person name="Cnockaert M."/>
            <person name="Krigas N."/>
            <person name="Grigoriadou K."/>
            <person name="Maloupa E."/>
            <person name="Willems A."/>
        </authorList>
    </citation>
    <scope>NUCLEOTIDE SEQUENCE</scope>
    <source>
        <strain evidence="15">LMG 31161</strain>
    </source>
</reference>
<feature type="domain" description="HAMP" evidence="14">
    <location>
        <begin position="193"/>
        <end position="245"/>
    </location>
</feature>
<dbReference type="Pfam" id="PF02518">
    <property type="entry name" value="HATPase_c"/>
    <property type="match status" value="1"/>
</dbReference>
<keyword evidence="6 12" id="KW-0812">Transmembrane</keyword>
<dbReference type="GO" id="GO:0000155">
    <property type="term" value="F:phosphorelay sensor kinase activity"/>
    <property type="evidence" value="ECO:0007669"/>
    <property type="project" value="InterPro"/>
</dbReference>
<dbReference type="Gene3D" id="3.30.565.10">
    <property type="entry name" value="Histidine kinase-like ATPase, C-terminal domain"/>
    <property type="match status" value="1"/>
</dbReference>
<dbReference type="SUPFAM" id="SSF55874">
    <property type="entry name" value="ATPase domain of HSP90 chaperone/DNA topoisomerase II/histidine kinase"/>
    <property type="match status" value="1"/>
</dbReference>
<evidence type="ECO:0000256" key="5">
    <source>
        <dbReference type="ARBA" id="ARBA00022679"/>
    </source>
</evidence>
<keyword evidence="10 12" id="KW-0472">Membrane</keyword>
<dbReference type="SUPFAM" id="SSF47384">
    <property type="entry name" value="Homodimeric domain of signal transducing histidine kinase"/>
    <property type="match status" value="1"/>
</dbReference>
<accession>A0A9X9WHN1</accession>
<dbReference type="Gene3D" id="1.10.287.130">
    <property type="match status" value="1"/>
</dbReference>
<gene>
    <name evidence="16" type="ORF">GWK15_21300</name>
    <name evidence="15" type="ORF">GXW75_11320</name>
</gene>
<dbReference type="InterPro" id="IPR003594">
    <property type="entry name" value="HATPase_dom"/>
</dbReference>
<evidence type="ECO:0000256" key="7">
    <source>
        <dbReference type="ARBA" id="ARBA00022777"/>
    </source>
</evidence>
<dbReference type="SMART" id="SM00388">
    <property type="entry name" value="HisKA"/>
    <property type="match status" value="1"/>
</dbReference>
<feature type="domain" description="Histidine kinase" evidence="13">
    <location>
        <begin position="253"/>
        <end position="459"/>
    </location>
</feature>
<dbReference type="InterPro" id="IPR050428">
    <property type="entry name" value="TCS_sensor_his_kinase"/>
</dbReference>
<evidence type="ECO:0000313" key="16">
    <source>
        <dbReference type="EMBL" id="NKE19507.1"/>
    </source>
</evidence>
<dbReference type="Proteomes" id="UP001138708">
    <property type="component" value="Unassembled WGS sequence"/>
</dbReference>
<dbReference type="Pfam" id="PF00512">
    <property type="entry name" value="HisKA"/>
    <property type="match status" value="1"/>
</dbReference>
<keyword evidence="17" id="KW-1185">Reference proteome</keyword>
<dbReference type="InterPro" id="IPR003660">
    <property type="entry name" value="HAMP_dom"/>
</dbReference>
<dbReference type="Pfam" id="PF08521">
    <property type="entry name" value="2CSK_N"/>
    <property type="match status" value="1"/>
</dbReference>
<keyword evidence="9" id="KW-0902">Two-component regulatory system</keyword>
<feature type="region of interest" description="Disordered" evidence="11">
    <location>
        <begin position="461"/>
        <end position="482"/>
    </location>
</feature>
<comment type="caution">
    <text evidence="15">The sequence shown here is derived from an EMBL/GenBank/DDBJ whole genome shotgun (WGS) entry which is preliminary data.</text>
</comment>
<keyword evidence="4" id="KW-0597">Phosphoprotein</keyword>
<dbReference type="AlphaFoldDB" id="A0A9X9WHN1"/>
<dbReference type="InterPro" id="IPR004358">
    <property type="entry name" value="Sig_transdc_His_kin-like_C"/>
</dbReference>
<dbReference type="GO" id="GO:0005886">
    <property type="term" value="C:plasma membrane"/>
    <property type="evidence" value="ECO:0007669"/>
    <property type="project" value="TreeGrafter"/>
</dbReference>
<dbReference type="InterPro" id="IPR003661">
    <property type="entry name" value="HisK_dim/P_dom"/>
</dbReference>
<dbReference type="PANTHER" id="PTHR45436:SF15">
    <property type="entry name" value="SENSOR HISTIDINE KINASE CUSS"/>
    <property type="match status" value="1"/>
</dbReference>
<evidence type="ECO:0000313" key="18">
    <source>
        <dbReference type="Proteomes" id="UP001138708"/>
    </source>
</evidence>
<keyword evidence="5" id="KW-0808">Transferase</keyword>
<reference evidence="16 17" key="2">
    <citation type="submission" date="2020-02" db="EMBL/GenBank/DDBJ databases">
        <authorList>
            <person name="Sun Q."/>
            <person name="Inoue M."/>
        </authorList>
    </citation>
    <scope>NUCLEOTIDE SEQUENCE [LARGE SCALE GENOMIC DNA]</scope>
    <source>
        <strain evidence="16 17">KCTC 22478</strain>
    </source>
</reference>
<sequence length="482" mass="51544">MPAARDTDDRPSLLRQLAAIHLCLGLIALVVGAIVLQTTLTDVVWDQHRRSLLASGQDVMQRLRREGVDGLHRPLPPETNRRFDAATGSMRYAVLSPSGDVLAISPGAQDVLPRREDGHLAPFFRAGADGSNVWGITERLNTPRGPVTVQIAQDMDRSYVVVDDIAPAALWPILTVLAIGSLLLFGANALLLILMLRPIRRAAAEAARIGRGTTARLSESGLPDEIRPMIAAVNGGLDRLDEALTWQRAFSDEVAHELRTPLAIMLAELELLDPGPARDRLQRDIEGLSQLVSDLLEAAEASRDLPVGDTPFDLVELAREAAERLAGVAERAGHAIVPPPASAPRLVRGNRDAIGRALRNLLENALAHSPPGAPVDVVLPESLADEVSVGIADHGRGVPAPERQKVFRRHWRAGDSHRPGLGLGLSIVERVVRAHNGRVEVGDTPGGGALFTITLPSAIHHPAPLPQDARQRQPATADGAAG</sequence>
<evidence type="ECO:0000256" key="2">
    <source>
        <dbReference type="ARBA" id="ARBA00004141"/>
    </source>
</evidence>
<dbReference type="Proteomes" id="UP000746741">
    <property type="component" value="Unassembled WGS sequence"/>
</dbReference>
<keyword evidence="7 15" id="KW-0418">Kinase</keyword>
<dbReference type="EMBL" id="JAAEDK010000021">
    <property type="protein sequence ID" value="MBR0659841.1"/>
    <property type="molecule type" value="Genomic_DNA"/>
</dbReference>
<organism evidence="15 18">
    <name type="scientific">Neoroseomonas oryzicola</name>
    <dbReference type="NCBI Taxonomy" id="535904"/>
    <lineage>
        <taxon>Bacteria</taxon>
        <taxon>Pseudomonadati</taxon>
        <taxon>Pseudomonadota</taxon>
        <taxon>Alphaproteobacteria</taxon>
        <taxon>Acetobacterales</taxon>
        <taxon>Acetobacteraceae</taxon>
        <taxon>Neoroseomonas</taxon>
    </lineage>
</organism>
<dbReference type="RefSeq" id="WP_168043412.1">
    <property type="nucleotide sequence ID" value="NZ_JAAEDK010000021.1"/>
</dbReference>
<evidence type="ECO:0000313" key="15">
    <source>
        <dbReference type="EMBL" id="MBR0659841.1"/>
    </source>
</evidence>
<dbReference type="SMART" id="SM00387">
    <property type="entry name" value="HATPase_c"/>
    <property type="match status" value="1"/>
</dbReference>
<dbReference type="PRINTS" id="PR00344">
    <property type="entry name" value="BCTRLSENSOR"/>
</dbReference>
<dbReference type="EMBL" id="JAAVUP010000010">
    <property type="protein sequence ID" value="NKE19507.1"/>
    <property type="molecule type" value="Genomic_DNA"/>
</dbReference>
<evidence type="ECO:0000256" key="12">
    <source>
        <dbReference type="SAM" id="Phobius"/>
    </source>
</evidence>
<dbReference type="InterPro" id="IPR036097">
    <property type="entry name" value="HisK_dim/P_sf"/>
</dbReference>
<dbReference type="InterPro" id="IPR013727">
    <property type="entry name" value="2CSK_N"/>
</dbReference>
<feature type="transmembrane region" description="Helical" evidence="12">
    <location>
        <begin position="169"/>
        <end position="194"/>
    </location>
</feature>
<dbReference type="CDD" id="cd00082">
    <property type="entry name" value="HisKA"/>
    <property type="match status" value="1"/>
</dbReference>
<evidence type="ECO:0000256" key="4">
    <source>
        <dbReference type="ARBA" id="ARBA00022553"/>
    </source>
</evidence>
<dbReference type="PANTHER" id="PTHR45436">
    <property type="entry name" value="SENSOR HISTIDINE KINASE YKOH"/>
    <property type="match status" value="1"/>
</dbReference>
<dbReference type="InterPro" id="IPR005467">
    <property type="entry name" value="His_kinase_dom"/>
</dbReference>
<evidence type="ECO:0000256" key="6">
    <source>
        <dbReference type="ARBA" id="ARBA00022692"/>
    </source>
</evidence>
<name>A0A9X9WHN1_9PROT</name>
<reference evidence="15" key="1">
    <citation type="submission" date="2020-01" db="EMBL/GenBank/DDBJ databases">
        <authorList>
            <person name="Rat A."/>
        </authorList>
    </citation>
    <scope>NUCLEOTIDE SEQUENCE</scope>
    <source>
        <strain evidence="15">LMG 31161</strain>
    </source>
</reference>
<proteinExistence type="predicted"/>
<evidence type="ECO:0000259" key="14">
    <source>
        <dbReference type="PROSITE" id="PS50885"/>
    </source>
</evidence>
<evidence type="ECO:0000256" key="10">
    <source>
        <dbReference type="ARBA" id="ARBA00023136"/>
    </source>
</evidence>
<evidence type="ECO:0000313" key="17">
    <source>
        <dbReference type="Proteomes" id="UP000746741"/>
    </source>
</evidence>
<dbReference type="PROSITE" id="PS50109">
    <property type="entry name" value="HIS_KIN"/>
    <property type="match status" value="1"/>
</dbReference>